<reference evidence="10" key="1">
    <citation type="submission" date="2011-08" db="EMBL/GenBank/DDBJ databases">
        <title>The draft genome of Latimeria chalumnae.</title>
        <authorList>
            <person name="Di Palma F."/>
            <person name="Alfoldi J."/>
            <person name="Johnson J."/>
            <person name="Berlin A."/>
            <person name="Gnerre S."/>
            <person name="Jaffe D."/>
            <person name="MacCallum I."/>
            <person name="Young S."/>
            <person name="Walker B.J."/>
            <person name="Lander E."/>
            <person name="Lindblad-Toh K."/>
        </authorList>
    </citation>
    <scope>NUCLEOTIDE SEQUENCE [LARGE SCALE GENOMIC DNA]</scope>
    <source>
        <strain evidence="10">Wild caught</strain>
    </source>
</reference>
<evidence type="ECO:0000256" key="3">
    <source>
        <dbReference type="ARBA" id="ARBA00022801"/>
    </source>
</evidence>
<keyword evidence="10" id="KW-1185">Reference proteome</keyword>
<dbReference type="AlphaFoldDB" id="H3A1X5"/>
<dbReference type="InterPro" id="IPR018114">
    <property type="entry name" value="TRYPSIN_HIS"/>
</dbReference>
<proteinExistence type="predicted"/>
<dbReference type="Pfam" id="PF00089">
    <property type="entry name" value="Trypsin"/>
    <property type="match status" value="1"/>
</dbReference>
<dbReference type="InterPro" id="IPR043504">
    <property type="entry name" value="Peptidase_S1_PA_chymotrypsin"/>
</dbReference>
<organism evidence="9 10">
    <name type="scientific">Latimeria chalumnae</name>
    <name type="common">Coelacanth</name>
    <dbReference type="NCBI Taxonomy" id="7897"/>
    <lineage>
        <taxon>Eukaryota</taxon>
        <taxon>Metazoa</taxon>
        <taxon>Chordata</taxon>
        <taxon>Craniata</taxon>
        <taxon>Vertebrata</taxon>
        <taxon>Euteleostomi</taxon>
        <taxon>Coelacanthiformes</taxon>
        <taxon>Coelacanthidae</taxon>
        <taxon>Latimeria</taxon>
    </lineage>
</organism>
<dbReference type="eggNOG" id="KOG3627">
    <property type="taxonomic scope" value="Eukaryota"/>
</dbReference>
<dbReference type="SUPFAM" id="SSF50494">
    <property type="entry name" value="Trypsin-like serine proteases"/>
    <property type="match status" value="1"/>
</dbReference>
<dbReference type="FunFam" id="2.40.10.10:FF:000068">
    <property type="entry name" value="transmembrane protease serine 2"/>
    <property type="match status" value="1"/>
</dbReference>
<keyword evidence="2" id="KW-0732">Signal</keyword>
<dbReference type="PANTHER" id="PTHR24257">
    <property type="entry name" value="CHYMOTRYPSIN-LIKE ELASTASE FAMILY MEMBER"/>
    <property type="match status" value="1"/>
</dbReference>
<dbReference type="PROSITE" id="PS50240">
    <property type="entry name" value="TRYPSIN_DOM"/>
    <property type="match status" value="1"/>
</dbReference>
<evidence type="ECO:0000256" key="4">
    <source>
        <dbReference type="ARBA" id="ARBA00022825"/>
    </source>
</evidence>
<dbReference type="PROSITE" id="PS00135">
    <property type="entry name" value="TRYPSIN_SER"/>
    <property type="match status" value="1"/>
</dbReference>
<dbReference type="EMBL" id="AFYH01187690">
    <property type="status" value="NOT_ANNOTATED_CDS"/>
    <property type="molecule type" value="Genomic_DNA"/>
</dbReference>
<dbReference type="EMBL" id="AFYH01187691">
    <property type="status" value="NOT_ANNOTATED_CDS"/>
    <property type="molecule type" value="Genomic_DNA"/>
</dbReference>
<dbReference type="HOGENOM" id="CLU_006842_0_4_1"/>
<dbReference type="EMBL" id="AFYH01187688">
    <property type="status" value="NOT_ANNOTATED_CDS"/>
    <property type="molecule type" value="Genomic_DNA"/>
</dbReference>
<dbReference type="GO" id="GO:0004252">
    <property type="term" value="F:serine-type endopeptidase activity"/>
    <property type="evidence" value="ECO:0007669"/>
    <property type="project" value="InterPro"/>
</dbReference>
<reference evidence="9" key="3">
    <citation type="submission" date="2025-09" db="UniProtKB">
        <authorList>
            <consortium name="Ensembl"/>
        </authorList>
    </citation>
    <scope>IDENTIFICATION</scope>
</reference>
<keyword evidence="6" id="KW-1015">Disulfide bond</keyword>
<keyword evidence="5" id="KW-0865">Zymogen</keyword>
<dbReference type="InterPro" id="IPR001314">
    <property type="entry name" value="Peptidase_S1A"/>
</dbReference>
<dbReference type="EMBL" id="AFYH01187692">
    <property type="status" value="NOT_ANNOTATED_CDS"/>
    <property type="molecule type" value="Genomic_DNA"/>
</dbReference>
<evidence type="ECO:0000256" key="7">
    <source>
        <dbReference type="RuleBase" id="RU363034"/>
    </source>
</evidence>
<keyword evidence="4 7" id="KW-0720">Serine protease</keyword>
<dbReference type="GO" id="GO:0005615">
    <property type="term" value="C:extracellular space"/>
    <property type="evidence" value="ECO:0007669"/>
    <property type="project" value="TreeGrafter"/>
</dbReference>
<name>H3A1X5_LATCH</name>
<evidence type="ECO:0000256" key="5">
    <source>
        <dbReference type="ARBA" id="ARBA00023145"/>
    </source>
</evidence>
<reference evidence="9" key="2">
    <citation type="submission" date="2025-08" db="UniProtKB">
        <authorList>
            <consortium name="Ensembl"/>
        </authorList>
    </citation>
    <scope>IDENTIFICATION</scope>
</reference>
<dbReference type="GO" id="GO:0006508">
    <property type="term" value="P:proteolysis"/>
    <property type="evidence" value="ECO:0007669"/>
    <property type="project" value="UniProtKB-KW"/>
</dbReference>
<dbReference type="EMBL" id="AFYH01187687">
    <property type="status" value="NOT_ANNOTATED_CDS"/>
    <property type="molecule type" value="Genomic_DNA"/>
</dbReference>
<dbReference type="InParanoid" id="H3A1X5"/>
<evidence type="ECO:0000313" key="9">
    <source>
        <dbReference type="Ensembl" id="ENSLACP00000003646.1"/>
    </source>
</evidence>
<dbReference type="PROSITE" id="PS00134">
    <property type="entry name" value="TRYPSIN_HIS"/>
    <property type="match status" value="1"/>
</dbReference>
<dbReference type="EMBL" id="AFYH01187686">
    <property type="status" value="NOT_ANNOTATED_CDS"/>
    <property type="molecule type" value="Genomic_DNA"/>
</dbReference>
<evidence type="ECO:0000256" key="2">
    <source>
        <dbReference type="ARBA" id="ARBA00022729"/>
    </source>
</evidence>
<dbReference type="InterPro" id="IPR033116">
    <property type="entry name" value="TRYPSIN_SER"/>
</dbReference>
<evidence type="ECO:0000256" key="1">
    <source>
        <dbReference type="ARBA" id="ARBA00022670"/>
    </source>
</evidence>
<dbReference type="OMA" id="WNDNCVA"/>
<feature type="domain" description="Peptidase S1" evidence="8">
    <location>
        <begin position="26"/>
        <end position="263"/>
    </location>
</feature>
<dbReference type="PANTHER" id="PTHR24257:SF22">
    <property type="entry name" value="CHYMOTRYPSIN-LIKE ELASTASE FAMILY MEMBER 3B"/>
    <property type="match status" value="1"/>
</dbReference>
<evidence type="ECO:0000259" key="8">
    <source>
        <dbReference type="PROSITE" id="PS50240"/>
    </source>
</evidence>
<dbReference type="SMART" id="SM00020">
    <property type="entry name" value="Tryp_SPc"/>
    <property type="match status" value="1"/>
</dbReference>
<dbReference type="FunFam" id="2.40.10.10:FF:000017">
    <property type="entry name" value="Chymotrypsin-like elastase family member 1"/>
    <property type="match status" value="1"/>
</dbReference>
<keyword evidence="3 7" id="KW-0378">Hydrolase</keyword>
<dbReference type="InterPro" id="IPR050850">
    <property type="entry name" value="Peptidase_S1_Elastase_sf"/>
</dbReference>
<dbReference type="Gene3D" id="2.40.10.10">
    <property type="entry name" value="Trypsin-like serine proteases"/>
    <property type="match status" value="2"/>
</dbReference>
<dbReference type="PRINTS" id="PR00722">
    <property type="entry name" value="CHYMOTRYPSIN"/>
</dbReference>
<dbReference type="Proteomes" id="UP000008672">
    <property type="component" value="Unassembled WGS sequence"/>
</dbReference>
<protein>
    <recommendedName>
        <fullName evidence="8">Peptidase S1 domain-containing protein</fullName>
    </recommendedName>
</protein>
<accession>H3A1X5</accession>
<dbReference type="STRING" id="7897.ENSLACP00000003646"/>
<dbReference type="GeneTree" id="ENSGT01030000234528"/>
<dbReference type="InterPro" id="IPR009003">
    <property type="entry name" value="Peptidase_S1_PA"/>
</dbReference>
<dbReference type="EMBL" id="AFYH01187689">
    <property type="status" value="NOT_ANNOTATED_CDS"/>
    <property type="molecule type" value="Genomic_DNA"/>
</dbReference>
<dbReference type="CDD" id="cd00190">
    <property type="entry name" value="Tryp_SPc"/>
    <property type="match status" value="1"/>
</dbReference>
<keyword evidence="1 7" id="KW-0645">Protease</keyword>
<evidence type="ECO:0000313" key="10">
    <source>
        <dbReference type="Proteomes" id="UP000008672"/>
    </source>
</evidence>
<dbReference type="InterPro" id="IPR001254">
    <property type="entry name" value="Trypsin_dom"/>
</dbReference>
<dbReference type="Ensembl" id="ENSLACT00000003679.1">
    <property type="protein sequence ID" value="ENSLACP00000003646.1"/>
    <property type="gene ID" value="ENSLACG00000003248.1"/>
</dbReference>
<sequence length="265" mass="28814">KVFSNVSLFSAFGCGVSSYPPNTNRVVNGVEARPNSWPWQISLQMYTGSYYGHVCGGTLIGTNWVMTAAHCIFGGRYYRIVAGEHDLSKIDAGEQAISVNGYFIHPSWNGNCVGCGYDIALLRLSSHVSLTDKVQLGCMPSPNTILPNNYSCYITGWGMLYTNGPTPNTLQQALLPVVAQDVCSRYDYWGQYAKNTMVCAGGGRTSGCQGDSGGPLHCRGSDGRWYVHGITSFVSGSACNEAKKPTVFTRVSAYSSWIQNVREHK</sequence>
<evidence type="ECO:0000256" key="6">
    <source>
        <dbReference type="ARBA" id="ARBA00023157"/>
    </source>
</evidence>